<reference evidence="4" key="1">
    <citation type="submission" date="2013-09" db="EMBL/GenBank/DDBJ databases">
        <title>Corchorus olitorius genome sequencing.</title>
        <authorList>
            <person name="Alam M."/>
            <person name="Haque M.S."/>
            <person name="Islam M.S."/>
            <person name="Emdad E.M."/>
            <person name="Islam M.M."/>
            <person name="Ahmed B."/>
            <person name="Halim A."/>
            <person name="Hossen Q.M.M."/>
            <person name="Hossain M.Z."/>
            <person name="Ahmed R."/>
            <person name="Khan M.M."/>
            <person name="Islam R."/>
            <person name="Rashid M.M."/>
            <person name="Khan S.A."/>
            <person name="Rahman M.S."/>
            <person name="Alam M."/>
            <person name="Yahiya A.S."/>
            <person name="Khan M.S."/>
            <person name="Azam M.S."/>
            <person name="Haque T."/>
            <person name="Lashkar M.Z.H."/>
            <person name="Akhand A.I."/>
            <person name="Morshed G."/>
            <person name="Roy S."/>
            <person name="Uddin K.S."/>
            <person name="Rabeya T."/>
            <person name="Hossain A.S."/>
            <person name="Chowdhury A."/>
            <person name="Snigdha A.R."/>
            <person name="Mortoza M.S."/>
            <person name="Matin S.A."/>
            <person name="Hoque S.M.E."/>
            <person name="Islam M.K."/>
            <person name="Roy D.K."/>
            <person name="Haider R."/>
            <person name="Moosa M.M."/>
            <person name="Elias S.M."/>
            <person name="Hasan A.M."/>
            <person name="Jahan S."/>
            <person name="Shafiuddin M."/>
            <person name="Mahmood N."/>
            <person name="Shommy N.S."/>
        </authorList>
    </citation>
    <scope>NUCLEOTIDE SEQUENCE [LARGE SCALE GENOMIC DNA]</scope>
    <source>
        <strain evidence="4">cv. O-4</strain>
    </source>
</reference>
<dbReference type="InterPro" id="IPR046960">
    <property type="entry name" value="PPR_At4g14850-like_plant"/>
</dbReference>
<feature type="repeat" description="PPR" evidence="2">
    <location>
        <begin position="379"/>
        <end position="413"/>
    </location>
</feature>
<feature type="repeat" description="PPR" evidence="2">
    <location>
        <begin position="288"/>
        <end position="322"/>
    </location>
</feature>
<dbReference type="STRING" id="93759.A0A1R3K310"/>
<feature type="repeat" description="PPR" evidence="2">
    <location>
        <begin position="187"/>
        <end position="221"/>
    </location>
</feature>
<keyword evidence="1" id="KW-0677">Repeat</keyword>
<dbReference type="GO" id="GO:0003723">
    <property type="term" value="F:RNA binding"/>
    <property type="evidence" value="ECO:0007669"/>
    <property type="project" value="InterPro"/>
</dbReference>
<dbReference type="FunFam" id="1.25.40.10:FF:000158">
    <property type="entry name" value="pentatricopeptide repeat-containing protein At2g33680"/>
    <property type="match status" value="1"/>
</dbReference>
<sequence>MIRSRISFLRSFSTHSLPVIRHQQRFHPSEIFKCNQTILRLSKLGRLKEARQVFDSTPQKDSVTWNSMISGYIENGCLKEANSLFNSFEVKNVRSWTIMLNGYFKYGFVDEARKVFESMPERNIVSWNSLVSGYVQNGDLRKAREMFNEMPERNVSSWNSMITGYCRCGMMKEAREMFDRMEDELKNSVTWMVLVSGYVEVKEYREAWGVFLMMLRSVTRPDQALLVVGLSAASGLNNLGLVLCLRTLVIKLGLEDDVVVGTAVLNSYTRNESLDEAIKFFELMPQKNEYTWTTMITAFSHCCKLNDAVALYERCGEKSVAIRTTMMSVYAQKGNIYEARRIFDEIVNPDVITWNAMISGYAQNGLLEEAKDLFLRMPDVVSWTAIISAYVRAGQGEDALKIFLDMLAVGIKPNYLTFTSLLSTCGNLAAAKLGCAQNGLGKEAVEIFEEMEAAGVPPDEISFLGVLGACSHAGLVDKGRAYFISMTQDHGIKPSVYHYTCMVDLLGGAGMLSEAEALIQNMPVEADSAIWDALLTAYTKRWDTEFEEALNLTVIGL</sequence>
<dbReference type="SUPFAM" id="SSF48452">
    <property type="entry name" value="TPR-like"/>
    <property type="match status" value="1"/>
</dbReference>
<dbReference type="PROSITE" id="PS51375">
    <property type="entry name" value="PPR"/>
    <property type="match status" value="7"/>
</dbReference>
<dbReference type="Pfam" id="PF13041">
    <property type="entry name" value="PPR_2"/>
    <property type="match status" value="1"/>
</dbReference>
<evidence type="ECO:0000313" key="4">
    <source>
        <dbReference type="Proteomes" id="UP000187203"/>
    </source>
</evidence>
<gene>
    <name evidence="3" type="ORF">COLO4_11851</name>
</gene>
<keyword evidence="4" id="KW-1185">Reference proteome</keyword>
<dbReference type="OrthoDB" id="1868231at2759"/>
<dbReference type="Proteomes" id="UP000187203">
    <property type="component" value="Unassembled WGS sequence"/>
</dbReference>
<feature type="repeat" description="PPR" evidence="2">
    <location>
        <begin position="61"/>
        <end position="95"/>
    </location>
</feature>
<organism evidence="3 4">
    <name type="scientific">Corchorus olitorius</name>
    <dbReference type="NCBI Taxonomy" id="93759"/>
    <lineage>
        <taxon>Eukaryota</taxon>
        <taxon>Viridiplantae</taxon>
        <taxon>Streptophyta</taxon>
        <taxon>Embryophyta</taxon>
        <taxon>Tracheophyta</taxon>
        <taxon>Spermatophyta</taxon>
        <taxon>Magnoliopsida</taxon>
        <taxon>eudicotyledons</taxon>
        <taxon>Gunneridae</taxon>
        <taxon>Pentapetalae</taxon>
        <taxon>rosids</taxon>
        <taxon>malvids</taxon>
        <taxon>Malvales</taxon>
        <taxon>Malvaceae</taxon>
        <taxon>Grewioideae</taxon>
        <taxon>Apeibeae</taxon>
        <taxon>Corchorus</taxon>
    </lineage>
</organism>
<dbReference type="PANTHER" id="PTHR47926">
    <property type="entry name" value="PENTATRICOPEPTIDE REPEAT-CONTAINING PROTEIN"/>
    <property type="match status" value="1"/>
</dbReference>
<proteinExistence type="predicted"/>
<dbReference type="InterPro" id="IPR011990">
    <property type="entry name" value="TPR-like_helical_dom_sf"/>
</dbReference>
<dbReference type="InterPro" id="IPR002885">
    <property type="entry name" value="PPR_rpt"/>
</dbReference>
<feature type="repeat" description="PPR" evidence="2">
    <location>
        <begin position="350"/>
        <end position="377"/>
    </location>
</feature>
<evidence type="ECO:0000313" key="3">
    <source>
        <dbReference type="EMBL" id="OMP01466.1"/>
    </source>
</evidence>
<dbReference type="GO" id="GO:0009451">
    <property type="term" value="P:RNA modification"/>
    <property type="evidence" value="ECO:0007669"/>
    <property type="project" value="InterPro"/>
</dbReference>
<dbReference type="Gene3D" id="1.25.40.10">
    <property type="entry name" value="Tetratricopeptide repeat domain"/>
    <property type="match status" value="5"/>
</dbReference>
<accession>A0A1R3K310</accession>
<dbReference type="Pfam" id="PF12854">
    <property type="entry name" value="PPR_1"/>
    <property type="match status" value="1"/>
</dbReference>
<feature type="repeat" description="PPR" evidence="2">
    <location>
        <begin position="158"/>
        <end position="184"/>
    </location>
</feature>
<name>A0A1R3K310_9ROSI</name>
<dbReference type="EMBL" id="AWUE01014769">
    <property type="protein sequence ID" value="OMP01466.1"/>
    <property type="molecule type" value="Genomic_DNA"/>
</dbReference>
<dbReference type="PANTHER" id="PTHR47926:SF533">
    <property type="entry name" value="DYW DOMAIN-CONTAINING PROTEIN"/>
    <property type="match status" value="1"/>
</dbReference>
<dbReference type="NCBIfam" id="TIGR00756">
    <property type="entry name" value="PPR"/>
    <property type="match status" value="8"/>
</dbReference>
<comment type="caution">
    <text evidence="3">The sequence shown here is derived from an EMBL/GenBank/DDBJ whole genome shotgun (WGS) entry which is preliminary data.</text>
</comment>
<feature type="repeat" description="PPR" evidence="2">
    <location>
        <begin position="123"/>
        <end position="157"/>
    </location>
</feature>
<protein>
    <recommendedName>
        <fullName evidence="5">Pentacotripeptide-repeat region of PRORP domain-containing protein</fullName>
    </recommendedName>
</protein>
<evidence type="ECO:0000256" key="1">
    <source>
        <dbReference type="ARBA" id="ARBA00022737"/>
    </source>
</evidence>
<evidence type="ECO:0008006" key="5">
    <source>
        <dbReference type="Google" id="ProtNLM"/>
    </source>
</evidence>
<evidence type="ECO:0000256" key="2">
    <source>
        <dbReference type="PROSITE-ProRule" id="PRU00708"/>
    </source>
</evidence>
<dbReference type="GO" id="GO:0099402">
    <property type="term" value="P:plant organ development"/>
    <property type="evidence" value="ECO:0007669"/>
    <property type="project" value="UniProtKB-ARBA"/>
</dbReference>
<dbReference type="AlphaFoldDB" id="A0A1R3K310"/>
<dbReference type="Pfam" id="PF01535">
    <property type="entry name" value="PPR"/>
    <property type="match status" value="9"/>
</dbReference>
<dbReference type="FunFam" id="1.25.40.10:FF:000125">
    <property type="entry name" value="Pentatricopeptide repeat-containing protein"/>
    <property type="match status" value="1"/>
</dbReference>